<proteinExistence type="predicted"/>
<dbReference type="OrthoDB" id="1454774at2"/>
<organism evidence="1 2">
    <name type="scientific">Filimonas effusa</name>
    <dbReference type="NCBI Taxonomy" id="2508721"/>
    <lineage>
        <taxon>Bacteria</taxon>
        <taxon>Pseudomonadati</taxon>
        <taxon>Bacteroidota</taxon>
        <taxon>Chitinophagia</taxon>
        <taxon>Chitinophagales</taxon>
        <taxon>Chitinophagaceae</taxon>
        <taxon>Filimonas</taxon>
    </lineage>
</organism>
<dbReference type="CDD" id="cd20731">
    <property type="entry name" value="PoNe_FilH_TF-like"/>
    <property type="match status" value="1"/>
</dbReference>
<gene>
    <name evidence="1" type="ORF">ESB13_04400</name>
</gene>
<comment type="caution">
    <text evidence="1">The sequence shown here is derived from an EMBL/GenBank/DDBJ whole genome shotgun (WGS) entry which is preliminary data.</text>
</comment>
<protein>
    <submittedName>
        <fullName evidence="1">Uncharacterized protein</fullName>
    </submittedName>
</protein>
<sequence length="244" mass="26162">MLDEAANAARQITQEAYTLLDDAEAAVSAEKTVIRENGAVQTTIKQEGEVGHESLVITQAANYIDDALLSGLSAELPTTSGYISKSKFTSNAHKIDPQVDPILKGHADDIIANGDLTGAKTETLQNYLFENKMGLTRLDGKVGSNNGFDGLFVKGATNNPEKIFITECKQQWSGGVSLAPENLNTGLLAQMSDNWVQSVVTRLRSAGKTDVADMLIAHPTLVEKIVLTVNKSTGDINLLKLGNY</sequence>
<evidence type="ECO:0000313" key="1">
    <source>
        <dbReference type="EMBL" id="RXK86057.1"/>
    </source>
</evidence>
<dbReference type="EMBL" id="SDHZ01000001">
    <property type="protein sequence ID" value="RXK86057.1"/>
    <property type="molecule type" value="Genomic_DNA"/>
</dbReference>
<dbReference type="RefSeq" id="WP_129001808.1">
    <property type="nucleotide sequence ID" value="NZ_SDHZ01000001.1"/>
</dbReference>
<evidence type="ECO:0000313" key="2">
    <source>
        <dbReference type="Proteomes" id="UP000290545"/>
    </source>
</evidence>
<dbReference type="AlphaFoldDB" id="A0A4Q1D9J5"/>
<keyword evidence="2" id="KW-1185">Reference proteome</keyword>
<name>A0A4Q1D9J5_9BACT</name>
<accession>A0A4Q1D9J5</accession>
<reference evidence="1 2" key="1">
    <citation type="submission" date="2019-01" db="EMBL/GenBank/DDBJ databases">
        <title>Filimonas sp. strain TTM-71.</title>
        <authorList>
            <person name="Chen W.-M."/>
        </authorList>
    </citation>
    <scope>NUCLEOTIDE SEQUENCE [LARGE SCALE GENOMIC DNA]</scope>
    <source>
        <strain evidence="1 2">TTM-71</strain>
    </source>
</reference>
<dbReference type="Proteomes" id="UP000290545">
    <property type="component" value="Unassembled WGS sequence"/>
</dbReference>